<comment type="caution">
    <text evidence="1">The sequence shown here is derived from an EMBL/GenBank/DDBJ whole genome shotgun (WGS) entry which is preliminary data.</text>
</comment>
<dbReference type="EMBL" id="VMNF01000009">
    <property type="protein sequence ID" value="TXC01727.1"/>
    <property type="molecule type" value="Genomic_DNA"/>
</dbReference>
<reference evidence="1 2" key="1">
    <citation type="submission" date="2019-07" db="EMBL/GenBank/DDBJ databases">
        <title>The First High-Quality Draft Genome Sequence of the Causal Agent of the Current Panama Disease Epidemic.</title>
        <authorList>
            <person name="Warmington R.J."/>
            <person name="Kay W."/>
            <person name="Jeffries A."/>
            <person name="Bebber D."/>
            <person name="Moore K."/>
            <person name="Studholme D.J."/>
        </authorList>
    </citation>
    <scope>NUCLEOTIDE SEQUENCE [LARGE SCALE GENOMIC DNA]</scope>
    <source>
        <strain evidence="1 2">TR4</strain>
    </source>
</reference>
<gene>
    <name evidence="1" type="ORF">FocTR4_00008668</name>
</gene>
<dbReference type="Proteomes" id="UP000321331">
    <property type="component" value="Unassembled WGS sequence"/>
</dbReference>
<evidence type="ECO:0000313" key="1">
    <source>
        <dbReference type="EMBL" id="TXC01727.1"/>
    </source>
</evidence>
<evidence type="ECO:0000313" key="2">
    <source>
        <dbReference type="Proteomes" id="UP000321331"/>
    </source>
</evidence>
<dbReference type="AlphaFoldDB" id="A0A5C6SSZ4"/>
<organism evidence="1 2">
    <name type="scientific">Fusarium oxysporum f. sp. cubense</name>
    <dbReference type="NCBI Taxonomy" id="61366"/>
    <lineage>
        <taxon>Eukaryota</taxon>
        <taxon>Fungi</taxon>
        <taxon>Dikarya</taxon>
        <taxon>Ascomycota</taxon>
        <taxon>Pezizomycotina</taxon>
        <taxon>Sordariomycetes</taxon>
        <taxon>Hypocreomycetidae</taxon>
        <taxon>Hypocreales</taxon>
        <taxon>Nectriaceae</taxon>
        <taxon>Fusarium</taxon>
        <taxon>Fusarium oxysporum species complex</taxon>
    </lineage>
</organism>
<protein>
    <submittedName>
        <fullName evidence="1">Uncharacterized protein</fullName>
    </submittedName>
</protein>
<proteinExistence type="predicted"/>
<sequence length="111" mass="12466">MQETCLTASTVRLVSMIIEIYDQNNPSPVLRYESFLSLRDSGLDIPVTVGPRDPGLSRVTEVLERPWPGESSWPSGFKAWRGTNVVISRFLCLVGPEKRPFSWRHFACLGG</sequence>
<name>A0A5C6SSZ4_FUSOC</name>
<accession>A0A5C6SSZ4</accession>